<dbReference type="InterPro" id="IPR006544">
    <property type="entry name" value="P-type_TPase_V"/>
</dbReference>
<proteinExistence type="predicted"/>
<dbReference type="EMBL" id="LGRX02035035">
    <property type="protein sequence ID" value="KAK3236445.1"/>
    <property type="molecule type" value="Genomic_DNA"/>
</dbReference>
<feature type="domain" description="Cation-transporting P-type ATPase N-terminal" evidence="9">
    <location>
        <begin position="160"/>
        <end position="220"/>
    </location>
</feature>
<dbReference type="PANTHER" id="PTHR45630">
    <property type="entry name" value="CATION-TRANSPORTING ATPASE-RELATED"/>
    <property type="match status" value="1"/>
</dbReference>
<feature type="transmembrane region" description="Helical" evidence="7">
    <location>
        <begin position="224"/>
        <end position="248"/>
    </location>
</feature>
<dbReference type="AlphaFoldDB" id="A0AAE0BI62"/>
<keyword evidence="7" id="KW-1133">Transmembrane helix</keyword>
<protein>
    <recommendedName>
        <fullName evidence="9">Cation-transporting P-type ATPase N-terminal domain-containing protein</fullName>
    </recommendedName>
</protein>
<name>A0AAE0BI62_9CHLO</name>
<keyword evidence="6" id="KW-1278">Translocase</keyword>
<dbReference type="Pfam" id="PF00690">
    <property type="entry name" value="Cation_ATPase_N"/>
    <property type="match status" value="1"/>
</dbReference>
<dbReference type="SUPFAM" id="SSF81665">
    <property type="entry name" value="Calcium ATPase, transmembrane domain M"/>
    <property type="match status" value="1"/>
</dbReference>
<dbReference type="InterPro" id="IPR004014">
    <property type="entry name" value="ATPase_P-typ_cation-transptr_N"/>
</dbReference>
<evidence type="ECO:0000313" key="10">
    <source>
        <dbReference type="EMBL" id="KAK3236445.1"/>
    </source>
</evidence>
<evidence type="ECO:0000313" key="11">
    <source>
        <dbReference type="Proteomes" id="UP001190700"/>
    </source>
</evidence>
<evidence type="ECO:0000259" key="9">
    <source>
        <dbReference type="Pfam" id="PF00690"/>
    </source>
</evidence>
<evidence type="ECO:0000256" key="8">
    <source>
        <dbReference type="SAM" id="SignalP"/>
    </source>
</evidence>
<organism evidence="10 11">
    <name type="scientific">Cymbomonas tetramitiformis</name>
    <dbReference type="NCBI Taxonomy" id="36881"/>
    <lineage>
        <taxon>Eukaryota</taxon>
        <taxon>Viridiplantae</taxon>
        <taxon>Chlorophyta</taxon>
        <taxon>Pyramimonadophyceae</taxon>
        <taxon>Pyramimonadales</taxon>
        <taxon>Pyramimonadaceae</taxon>
        <taxon>Cymbomonas</taxon>
    </lineage>
</organism>
<keyword evidence="8" id="KW-0732">Signal</keyword>
<evidence type="ECO:0000256" key="4">
    <source>
        <dbReference type="ARBA" id="ARBA00022840"/>
    </source>
</evidence>
<dbReference type="GO" id="GO:0019829">
    <property type="term" value="F:ATPase-coupled monoatomic cation transmembrane transporter activity"/>
    <property type="evidence" value="ECO:0007669"/>
    <property type="project" value="TreeGrafter"/>
</dbReference>
<dbReference type="InterPro" id="IPR023298">
    <property type="entry name" value="ATPase_P-typ_TM_dom_sf"/>
</dbReference>
<keyword evidence="4" id="KW-0067">ATP-binding</keyword>
<dbReference type="PANTHER" id="PTHR45630:SF11">
    <property type="entry name" value="CATION-TRANSPORTING P-TYPE ATPASE N-TERMINAL DOMAIN-CONTAINING PROTEIN"/>
    <property type="match status" value="1"/>
</dbReference>
<keyword evidence="11" id="KW-1185">Reference proteome</keyword>
<feature type="signal peptide" evidence="8">
    <location>
        <begin position="1"/>
        <end position="23"/>
    </location>
</feature>
<comment type="subcellular location">
    <subcellularLocation>
        <location evidence="1">Membrane</location>
        <topology evidence="1">Multi-pass membrane protein</topology>
    </subcellularLocation>
</comment>
<evidence type="ECO:0000256" key="5">
    <source>
        <dbReference type="ARBA" id="ARBA00022842"/>
    </source>
</evidence>
<evidence type="ECO:0000256" key="3">
    <source>
        <dbReference type="ARBA" id="ARBA00022741"/>
    </source>
</evidence>
<evidence type="ECO:0000256" key="2">
    <source>
        <dbReference type="ARBA" id="ARBA00022723"/>
    </source>
</evidence>
<dbReference type="GO" id="GO:0016020">
    <property type="term" value="C:membrane"/>
    <property type="evidence" value="ECO:0007669"/>
    <property type="project" value="UniProtKB-SubCell"/>
</dbReference>
<keyword evidence="5" id="KW-0460">Magnesium</keyword>
<comment type="caution">
    <text evidence="10">The sequence shown here is derived from an EMBL/GenBank/DDBJ whole genome shotgun (WGS) entry which is preliminary data.</text>
</comment>
<dbReference type="GO" id="GO:0005524">
    <property type="term" value="F:ATP binding"/>
    <property type="evidence" value="ECO:0007669"/>
    <property type="project" value="UniProtKB-KW"/>
</dbReference>
<evidence type="ECO:0000256" key="6">
    <source>
        <dbReference type="ARBA" id="ARBA00022967"/>
    </source>
</evidence>
<accession>A0AAE0BI62</accession>
<keyword evidence="3" id="KW-0547">Nucleotide-binding</keyword>
<dbReference type="Proteomes" id="UP001190700">
    <property type="component" value="Unassembled WGS sequence"/>
</dbReference>
<keyword evidence="7" id="KW-0812">Transmembrane</keyword>
<dbReference type="GO" id="GO:0140358">
    <property type="term" value="F:P-type transmembrane transporter activity"/>
    <property type="evidence" value="ECO:0007669"/>
    <property type="project" value="InterPro"/>
</dbReference>
<evidence type="ECO:0000256" key="7">
    <source>
        <dbReference type="SAM" id="Phobius"/>
    </source>
</evidence>
<evidence type="ECO:0000256" key="1">
    <source>
        <dbReference type="ARBA" id="ARBA00004141"/>
    </source>
</evidence>
<gene>
    <name evidence="10" type="ORF">CYMTET_53413</name>
</gene>
<reference evidence="10 11" key="1">
    <citation type="journal article" date="2015" name="Genome Biol. Evol.">
        <title>Comparative Genomics of a Bacterivorous Green Alga Reveals Evolutionary Causalities and Consequences of Phago-Mixotrophic Mode of Nutrition.</title>
        <authorList>
            <person name="Burns J.A."/>
            <person name="Paasch A."/>
            <person name="Narechania A."/>
            <person name="Kim E."/>
        </authorList>
    </citation>
    <scope>NUCLEOTIDE SEQUENCE [LARGE SCALE GENOMIC DNA]</scope>
    <source>
        <strain evidence="10 11">PLY_AMNH</strain>
    </source>
</reference>
<sequence>MALATSALWVAIYLVVLLDRYMGCQFESVDNSCFYGNYFVFGSFDTSSEVFITLWLLTRTHRMCLSIATLSVMQIDIQEATSLWIWMREEEEEVLTVQATFPVRFVRHMSASYSRRCGTSAPGRSSTVPVQSTGFDCPKVALFAGSRFVLQDGLFSSIQVTAAETCAQLHAISSTDGISSKEVAFRQALAGPNVIPFEEDTWAKSLADEFTSFYYIYQLAVYSVWFWFSYMFPVATVLGSVVLVAGVLRCVVTRHAQSSIAAMSKYACPVNVSA</sequence>
<keyword evidence="2" id="KW-0479">Metal-binding</keyword>
<feature type="chain" id="PRO_5041945070" description="Cation-transporting P-type ATPase N-terminal domain-containing protein" evidence="8">
    <location>
        <begin position="24"/>
        <end position="274"/>
    </location>
</feature>
<dbReference type="GO" id="GO:0046872">
    <property type="term" value="F:metal ion binding"/>
    <property type="evidence" value="ECO:0007669"/>
    <property type="project" value="UniProtKB-KW"/>
</dbReference>
<keyword evidence="7" id="KW-0472">Membrane</keyword>